<sequence length="89" mass="10686">MELESLQKTATSDVHLKPFKKEELLRNLDLELSQRLEQIESYFLLLRNTLQLSGEMRLSRVPRAIRNTRLRDYYRQDDIENKEDRPAPL</sequence>
<organism evidence="2 3">
    <name type="scientific">Pneumocystis wakefieldiae</name>
    <dbReference type="NCBI Taxonomy" id="38082"/>
    <lineage>
        <taxon>Eukaryota</taxon>
        <taxon>Fungi</taxon>
        <taxon>Dikarya</taxon>
        <taxon>Ascomycota</taxon>
        <taxon>Taphrinomycotina</taxon>
        <taxon>Pneumocystomycetes</taxon>
        <taxon>Pneumocystaceae</taxon>
        <taxon>Pneumocystis</taxon>
    </lineage>
</organism>
<dbReference type="Gene3D" id="6.10.250.1900">
    <property type="match status" value="1"/>
</dbReference>
<keyword evidence="3" id="KW-1185">Reference proteome</keyword>
<name>A0A899FZH4_9ASCO</name>
<proteinExistence type="predicted"/>
<evidence type="ECO:0000313" key="3">
    <source>
        <dbReference type="Proteomes" id="UP000663699"/>
    </source>
</evidence>
<feature type="domain" description="Borealin N-terminal" evidence="1">
    <location>
        <begin position="20"/>
        <end position="75"/>
    </location>
</feature>
<dbReference type="Pfam" id="PF10444">
    <property type="entry name" value="Nbl1_Borealin_N"/>
    <property type="match status" value="1"/>
</dbReference>
<evidence type="ECO:0000259" key="1">
    <source>
        <dbReference type="Pfam" id="PF10444"/>
    </source>
</evidence>
<accession>A0A899FZH4</accession>
<reference evidence="2" key="1">
    <citation type="submission" date="2020-06" db="EMBL/GenBank/DDBJ databases">
        <title>Genomes of multiple members of Pneumocystis genus reveal paths to human pathogen Pneumocystis jirovecii.</title>
        <authorList>
            <person name="Cisse O.H."/>
            <person name="Ma L."/>
            <person name="Dekker J."/>
            <person name="Khil P."/>
            <person name="Jo J."/>
            <person name="Brenchley J."/>
            <person name="Blair R."/>
            <person name="Pahar B."/>
            <person name="Chabe M."/>
            <person name="Van Rompay K.A."/>
            <person name="Keesler R."/>
            <person name="Sukura A."/>
            <person name="Hirsch V."/>
            <person name="Kutty G."/>
            <person name="Liu Y."/>
            <person name="Peng L."/>
            <person name="Chen J."/>
            <person name="Song J."/>
            <person name="Weissenbacher-Lang C."/>
            <person name="Xu J."/>
            <person name="Upham N.S."/>
            <person name="Stajich J.E."/>
            <person name="Cuomo C.A."/>
            <person name="Cushion M.T."/>
            <person name="Kovacs J.A."/>
        </authorList>
    </citation>
    <scope>NUCLEOTIDE SEQUENCE</scope>
    <source>
        <strain evidence="2">2A</strain>
    </source>
</reference>
<dbReference type="OrthoDB" id="2392550at2759"/>
<dbReference type="Proteomes" id="UP000663699">
    <property type="component" value="Chromosome 7"/>
</dbReference>
<dbReference type="EMBL" id="CP054538">
    <property type="protein sequence ID" value="QSL65705.1"/>
    <property type="molecule type" value="Genomic_DNA"/>
</dbReference>
<dbReference type="InterPro" id="IPR018851">
    <property type="entry name" value="Borealin_N"/>
</dbReference>
<evidence type="ECO:0000313" key="2">
    <source>
        <dbReference type="EMBL" id="QSL65705.1"/>
    </source>
</evidence>
<dbReference type="AlphaFoldDB" id="A0A899FZH4"/>
<gene>
    <name evidence="2" type="ORF">MERGE_003018</name>
</gene>
<protein>
    <recommendedName>
        <fullName evidence="1">Borealin N-terminal domain-containing protein</fullName>
    </recommendedName>
</protein>